<sequence>MRFLRVFHRKPKTVSNTTPDDAAGDARTRDFSTRITTSCAHPLSASSWNRMKQGYQPKGMDDRWEISLAGEEKLVFARSWTRSPIVEIQVAAGDEARIVAIA</sequence>
<dbReference type="Proteomes" id="UP000092177">
    <property type="component" value="Chromosome 5"/>
</dbReference>
<gene>
    <name evidence="1" type="ORF">CH63R_07735</name>
</gene>
<comment type="caution">
    <text evidence="1">The sequence shown here is derived from an EMBL/GenBank/DDBJ whole genome shotgun (WGS) entry which is preliminary data.</text>
</comment>
<accession>A0A1B7YAR2</accession>
<dbReference type="KEGG" id="chig:CH63R_07735"/>
<dbReference type="VEuPathDB" id="FungiDB:CH63R_07735"/>
<keyword evidence="2" id="KW-1185">Reference proteome</keyword>
<dbReference type="EMBL" id="LTAN01000005">
    <property type="protein sequence ID" value="OBR08970.1"/>
    <property type="molecule type" value="Genomic_DNA"/>
</dbReference>
<dbReference type="RefSeq" id="XP_018157487.1">
    <property type="nucleotide sequence ID" value="XM_018302709.1"/>
</dbReference>
<dbReference type="AlphaFoldDB" id="A0A1B7YAR2"/>
<evidence type="ECO:0000313" key="2">
    <source>
        <dbReference type="Proteomes" id="UP000092177"/>
    </source>
</evidence>
<dbReference type="OrthoDB" id="4521980at2759"/>
<name>A0A1B7YAR2_COLHI</name>
<proteinExistence type="predicted"/>
<organism evidence="1 2">
    <name type="scientific">Colletotrichum higginsianum (strain IMI 349063)</name>
    <name type="common">Crucifer anthracnose fungus</name>
    <dbReference type="NCBI Taxonomy" id="759273"/>
    <lineage>
        <taxon>Eukaryota</taxon>
        <taxon>Fungi</taxon>
        <taxon>Dikarya</taxon>
        <taxon>Ascomycota</taxon>
        <taxon>Pezizomycotina</taxon>
        <taxon>Sordariomycetes</taxon>
        <taxon>Hypocreomycetidae</taxon>
        <taxon>Glomerellales</taxon>
        <taxon>Glomerellaceae</taxon>
        <taxon>Colletotrichum</taxon>
        <taxon>Colletotrichum destructivum species complex</taxon>
    </lineage>
</organism>
<reference evidence="2" key="1">
    <citation type="journal article" date="2017" name="BMC Genomics">
        <title>Gapless genome assembly of Colletotrichum higginsianum reveals chromosome structure and association of transposable elements with secondary metabolite gene clusters.</title>
        <authorList>
            <person name="Dallery J.-F."/>
            <person name="Lapalu N."/>
            <person name="Zampounis A."/>
            <person name="Pigne S."/>
            <person name="Luyten I."/>
            <person name="Amselem J."/>
            <person name="Wittenberg A.H.J."/>
            <person name="Zhou S."/>
            <person name="de Queiroz M.V."/>
            <person name="Robin G.P."/>
            <person name="Auger A."/>
            <person name="Hainaut M."/>
            <person name="Henrissat B."/>
            <person name="Kim K.-T."/>
            <person name="Lee Y.-H."/>
            <person name="Lespinet O."/>
            <person name="Schwartz D.C."/>
            <person name="Thon M.R."/>
            <person name="O'Connell R.J."/>
        </authorList>
    </citation>
    <scope>NUCLEOTIDE SEQUENCE [LARGE SCALE GENOMIC DNA]</scope>
    <source>
        <strain evidence="2">IMI 349063</strain>
    </source>
</reference>
<evidence type="ECO:0000313" key="1">
    <source>
        <dbReference type="EMBL" id="OBR08970.1"/>
    </source>
</evidence>
<dbReference type="GeneID" id="28866816"/>
<protein>
    <submittedName>
        <fullName evidence="1">Uncharacterized protein</fullName>
    </submittedName>
</protein>